<evidence type="ECO:0000259" key="1">
    <source>
        <dbReference type="Pfam" id="PF01869"/>
    </source>
</evidence>
<dbReference type="Gene3D" id="3.30.420.40">
    <property type="match status" value="2"/>
</dbReference>
<dbReference type="EMBL" id="RKQZ01000001">
    <property type="protein sequence ID" value="RPF20300.1"/>
    <property type="molecule type" value="Genomic_DNA"/>
</dbReference>
<dbReference type="AlphaFoldDB" id="A0A3N4YP92"/>
<keyword evidence="2" id="KW-0808">Transferase</keyword>
<reference evidence="2 3" key="1">
    <citation type="submission" date="2018-11" db="EMBL/GenBank/DDBJ databases">
        <title>Sequencing the genomes of 1000 actinobacteria strains.</title>
        <authorList>
            <person name="Klenk H.-P."/>
        </authorList>
    </citation>
    <scope>NUCLEOTIDE SEQUENCE [LARGE SCALE GENOMIC DNA]</scope>
    <source>
        <strain evidence="2 3">DSM 15700</strain>
    </source>
</reference>
<dbReference type="OrthoDB" id="8701357at2"/>
<dbReference type="PANTHER" id="PTHR43190:SF3">
    <property type="entry name" value="N-ACETYL-D-GLUCOSAMINE KINASE"/>
    <property type="match status" value="1"/>
</dbReference>
<keyword evidence="2" id="KW-0418">Kinase</keyword>
<keyword evidence="3" id="KW-1185">Reference proteome</keyword>
<gene>
    <name evidence="2" type="ORF">EDD34_0883</name>
</gene>
<comment type="caution">
    <text evidence="2">The sequence shown here is derived from an EMBL/GenBank/DDBJ whole genome shotgun (WGS) entry which is preliminary data.</text>
</comment>
<dbReference type="Proteomes" id="UP000280501">
    <property type="component" value="Unassembled WGS sequence"/>
</dbReference>
<evidence type="ECO:0000313" key="2">
    <source>
        <dbReference type="EMBL" id="RPF20300.1"/>
    </source>
</evidence>
<feature type="domain" description="ATPase BadF/BadG/BcrA/BcrD type" evidence="1">
    <location>
        <begin position="145"/>
        <end position="296"/>
    </location>
</feature>
<accession>A0A3N4YP92</accession>
<dbReference type="Pfam" id="PF01869">
    <property type="entry name" value="BcrAD_BadFG"/>
    <property type="match status" value="1"/>
</dbReference>
<dbReference type="PANTHER" id="PTHR43190">
    <property type="entry name" value="N-ACETYL-D-GLUCOSAMINE KINASE"/>
    <property type="match status" value="1"/>
</dbReference>
<dbReference type="InterPro" id="IPR002731">
    <property type="entry name" value="ATPase_BadF"/>
</dbReference>
<proteinExistence type="predicted"/>
<dbReference type="InterPro" id="IPR043129">
    <property type="entry name" value="ATPase_NBD"/>
</dbReference>
<dbReference type="SUPFAM" id="SSF53067">
    <property type="entry name" value="Actin-like ATPase domain"/>
    <property type="match status" value="1"/>
</dbReference>
<dbReference type="InterPro" id="IPR052519">
    <property type="entry name" value="Euk-type_GlcNAc_Kinase"/>
</dbReference>
<name>A0A3N4YP92_9MICO</name>
<organism evidence="2 3">
    <name type="scientific">Myceligenerans xiligouense</name>
    <dbReference type="NCBI Taxonomy" id="253184"/>
    <lineage>
        <taxon>Bacteria</taxon>
        <taxon>Bacillati</taxon>
        <taxon>Actinomycetota</taxon>
        <taxon>Actinomycetes</taxon>
        <taxon>Micrococcales</taxon>
        <taxon>Promicromonosporaceae</taxon>
        <taxon>Myceligenerans</taxon>
    </lineage>
</organism>
<dbReference type="GO" id="GO:0016301">
    <property type="term" value="F:kinase activity"/>
    <property type="evidence" value="ECO:0007669"/>
    <property type="project" value="UniProtKB-KW"/>
</dbReference>
<sequence length="413" mass="43315">MPDISRVICANFQDSLRNLGGNSCQNGWVQTDTEGDGPAVGDTAGWIVAMDVGGSGSRLTAEFRDGGRQREGITITLEGEPVKMLSEGSNAAQVVRGLCETFLYWVKNAEYHFQQPPHVLAAAVGTTGLTTVVPSAAEIHDIMGALLQTNRTAVAGDALTAHMGALRGRAGAVLSVGTGAVAFSFDQKGRWHRADGWGHLLGDLGAGVWVGTEALRAATAAHDGRTRGRSERLLEVATQKLGPVASWPAQLYMSNDRAAKLASFAPAVMSAAAEGDTTAHGILVEAGRHLAATLATALTPDIPQLASITGRLAHRPSPLTESLHENLRQERPGVRLVPCEGTPLDGARLLARRLAVDPASVVGYRPWLTVRVDGRHTAGESTDTGADMFSSMSTAQFSATELPNVLPDTPGIA</sequence>
<evidence type="ECO:0000313" key="3">
    <source>
        <dbReference type="Proteomes" id="UP000280501"/>
    </source>
</evidence>
<protein>
    <submittedName>
        <fullName evidence="2">N-acetylglucosamine kinase-like BadF-type ATPase</fullName>
    </submittedName>
</protein>